<dbReference type="EMBL" id="VUYU01000019">
    <property type="protein sequence ID" value="NHZ36609.1"/>
    <property type="molecule type" value="Genomic_DNA"/>
</dbReference>
<proteinExistence type="predicted"/>
<dbReference type="PROSITE" id="PS51977">
    <property type="entry name" value="WGR"/>
    <property type="match status" value="1"/>
</dbReference>
<dbReference type="Pfam" id="PF05406">
    <property type="entry name" value="WGR"/>
    <property type="match status" value="1"/>
</dbReference>
<name>A0ABX0LRI1_9BURK</name>
<organism evidence="2 3">
    <name type="scientific">Massilia rubra</name>
    <dbReference type="NCBI Taxonomy" id="2607910"/>
    <lineage>
        <taxon>Bacteria</taxon>
        <taxon>Pseudomonadati</taxon>
        <taxon>Pseudomonadota</taxon>
        <taxon>Betaproteobacteria</taxon>
        <taxon>Burkholderiales</taxon>
        <taxon>Oxalobacteraceae</taxon>
        <taxon>Telluria group</taxon>
        <taxon>Massilia</taxon>
    </lineage>
</organism>
<sequence>MMRRFELDDGVSSKFWEVGQAGCELHIRFGRIGTAGQSKPKTFADEATAAAALVKLVREKTAKGYVETSAGACIAVVGNSAAAPAAQPPAGDIAPWLACGPVLDLPTGLAALALPSRQAPGPAPITDADRAWDMYLQVARPYGDPAMSICDTHLHAGLNEAMQRIRQGTRSGSMLSDTIMFAIAAQFWSPKEFNGAFPFLDFLAAEKGLPYAVDVMLTAMQQLSANSIRASAAMPNERWQVRAIGPDATLTDTYYRIRTNRALHQHLVHANEATWNQCMQTIGERLARLPAAYRANLAPFQPDAPLIALRPLPEQGNETCRPPASLSQMYATLANARALVMGAGRDTELYRDSALTVMATLIREHGADVATLLHAAPTIELGTEALTWIGTPLAIHTLGRELVEASRGFFRQPAVDARQRLRDVVRRWPLAAIAGLAQLIATEDQVPQAVHEMLATLAYEHLAVLPAFRPWITAPAAAVLDAISASFTDDTLAADADLPPVLANPPWLAPRKKAVAAMSLAPLPLASVAHWSDEEREEMRMEERETLFTYATQATAPAHSAAAIAAGDTAGLIAMWQEAAQDNKFFAACVHLIADLPAPCNAAVWNATAGHPINSPGYAVATLGLSGLPALVTMCEQRPGDDLVYARHIAAVELAAPIARAYATLKTRTVRAAARQWLLAYPEHTACALIAPALGKAGNVREQAADVLRMLAAAGHDTLLMEVAARYQQPAVGAALRALLDQDPLDLYPAKLAAVPDFWAPRSWPRPHLASNGKALGDAAIDALGAMLRFAQGERVYAGLAQVRAACTPDSLAAFAWDLFIAWQNDGGSARENWAFTALGVLGDDDIARKLGPLVREWPADAMHSRAAFGVDVLGAIGTDVALLELRAIVKRFNSGTLKESARAKIAQIAEARGMSADELEDHLTPELGLDEQGTLLLDFGARQFLVGFDEALRPYVLDPHGAHLADLPKPRKDDDTELAGAAVVRYKQLKKDVRAIALQQVTRLEMAMRTRRRWTPEKFMTFMAGHALVRHLAQRVVWAAYRDECLEACFRLTPDGSFADSADDTYALPQDDGIRIGIPHPLDMTAADLAAFTQLLTDYKLMQPFSQLDRDTYALADAEMTSDRLLRWDGVPAASGGILGLGKWGWRRGRTQERSYVHDFSKAMADGRVALLSFEPGIMIAATEEHPEQILRLVLVGSSDQLGYYPRDPVALAQLDPVDASELIRDIEHLRA</sequence>
<evidence type="ECO:0000259" key="1">
    <source>
        <dbReference type="PROSITE" id="PS51977"/>
    </source>
</evidence>
<accession>A0ABX0LRI1</accession>
<dbReference type="Pfam" id="PF13569">
    <property type="entry name" value="DUF4132"/>
    <property type="match status" value="1"/>
</dbReference>
<dbReference type="InterPro" id="IPR008893">
    <property type="entry name" value="WGR_domain"/>
</dbReference>
<dbReference type="SMART" id="SM00773">
    <property type="entry name" value="WGR"/>
    <property type="match status" value="1"/>
</dbReference>
<comment type="caution">
    <text evidence="2">The sequence shown here is derived from an EMBL/GenBank/DDBJ whole genome shotgun (WGS) entry which is preliminary data.</text>
</comment>
<dbReference type="InterPro" id="IPR025406">
    <property type="entry name" value="DUF4132"/>
</dbReference>
<dbReference type="SUPFAM" id="SSF142921">
    <property type="entry name" value="WGR domain-like"/>
    <property type="match status" value="1"/>
</dbReference>
<evidence type="ECO:0000313" key="3">
    <source>
        <dbReference type="Proteomes" id="UP000785613"/>
    </source>
</evidence>
<dbReference type="RefSeq" id="WP_223164565.1">
    <property type="nucleotide sequence ID" value="NZ_VUYU01000019.1"/>
</dbReference>
<evidence type="ECO:0000313" key="2">
    <source>
        <dbReference type="EMBL" id="NHZ36609.1"/>
    </source>
</evidence>
<dbReference type="Gene3D" id="2.20.140.10">
    <property type="entry name" value="WGR domain"/>
    <property type="match status" value="1"/>
</dbReference>
<protein>
    <submittedName>
        <fullName evidence="2">DUF4132 domain-containing protein</fullName>
    </submittedName>
</protein>
<gene>
    <name evidence="2" type="ORF">F0185_23880</name>
</gene>
<dbReference type="CDD" id="cd07996">
    <property type="entry name" value="WGR_MMR_like"/>
    <property type="match status" value="1"/>
</dbReference>
<reference evidence="2 3" key="1">
    <citation type="submission" date="2019-09" db="EMBL/GenBank/DDBJ databases">
        <title>Taxonomy of Antarctic Massilia spp.: description of Massilia rubra sp. nov., Massilia aquatica sp. nov., Massilia mucilaginosa sp. nov., Massilia frigida sp. nov. isolated from streams, lakes and regoliths.</title>
        <authorList>
            <person name="Holochova P."/>
            <person name="Sedlacek I."/>
            <person name="Kralova S."/>
            <person name="Maslanova I."/>
            <person name="Busse H.-J."/>
            <person name="Stankova E."/>
            <person name="Vrbovska V."/>
            <person name="Kovarovic V."/>
            <person name="Bartak M."/>
            <person name="Svec P."/>
            <person name="Pantucek R."/>
        </authorList>
    </citation>
    <scope>NUCLEOTIDE SEQUENCE [LARGE SCALE GENOMIC DNA]</scope>
    <source>
        <strain evidence="2 3">CCM 8692</strain>
    </source>
</reference>
<dbReference type="InterPro" id="IPR049809">
    <property type="entry name" value="YehF/YfeS-like_WGR"/>
</dbReference>
<feature type="domain" description="WGR" evidence="1">
    <location>
        <begin position="1"/>
        <end position="80"/>
    </location>
</feature>
<keyword evidence="3" id="KW-1185">Reference proteome</keyword>
<dbReference type="Proteomes" id="UP000785613">
    <property type="component" value="Unassembled WGS sequence"/>
</dbReference>
<dbReference type="InterPro" id="IPR036930">
    <property type="entry name" value="WGR_dom_sf"/>
</dbReference>